<evidence type="ECO:0000256" key="5">
    <source>
        <dbReference type="ARBA" id="ARBA00022840"/>
    </source>
</evidence>
<sequence length="369" mass="40166">MAALSIRALSKRYANLEVLKDIALDIESGEFTVLVGPSGCGKSTLLNIVAGLDRPSAGTIEIGGRVVNDVAPKDRDIAMVFQSYALYPSMTVRQNITFGMECRHVPKTAQDAAVANVAKLLQIEPLLGRKPSQLSGGQRQRVAMGRALVRDPLLFLFDEPLSNLDAKLRVEMRMEIKRLHQRIGATIVYVTHDQIEAMTMATRIAVMHQGRVQQFADPDTVYRYPANLFVARFMGSPPMNTMPARLESDKDGLVAVIGAGRPDEVRLRLRDYDGAAPFVGRDVVVGIRPECIAEGSRAFSGEAPVLVEAPVDMVEPTGAETMVSLRLGGEPAMARISPDIRPAPGASASFALDTRRICLFDPETERLIA</sequence>
<dbReference type="SUPFAM" id="SSF50331">
    <property type="entry name" value="MOP-like"/>
    <property type="match status" value="1"/>
</dbReference>
<dbReference type="PANTHER" id="PTHR43875:SF14">
    <property type="entry name" value="ABC TRANSPORTER ATP-BINDING PROTEIN"/>
    <property type="match status" value="1"/>
</dbReference>
<comment type="subcellular location">
    <subcellularLocation>
        <location evidence="1">Cell inner membrane</location>
        <topology evidence="1">Peripheral membrane protein</topology>
    </subcellularLocation>
</comment>
<dbReference type="InterPro" id="IPR015855">
    <property type="entry name" value="ABC_transpr_MalK-like"/>
</dbReference>
<dbReference type="Gene3D" id="2.40.50.100">
    <property type="match status" value="1"/>
</dbReference>
<dbReference type="RefSeq" id="WP_100179744.1">
    <property type="nucleotide sequence ID" value="NZ_LFJC01000003.1"/>
</dbReference>
<dbReference type="GO" id="GO:0055052">
    <property type="term" value="C:ATP-binding cassette (ABC) transporter complex, substrate-binding subunit-containing"/>
    <property type="evidence" value="ECO:0007669"/>
    <property type="project" value="TreeGrafter"/>
</dbReference>
<evidence type="ECO:0000259" key="7">
    <source>
        <dbReference type="PROSITE" id="PS50893"/>
    </source>
</evidence>
<dbReference type="EMBL" id="LFJC01000003">
    <property type="protein sequence ID" value="PIT04626.1"/>
    <property type="molecule type" value="Genomic_DNA"/>
</dbReference>
<dbReference type="InterPro" id="IPR040582">
    <property type="entry name" value="OB_MalK-like"/>
</dbReference>
<dbReference type="GO" id="GO:0008643">
    <property type="term" value="P:carbohydrate transport"/>
    <property type="evidence" value="ECO:0007669"/>
    <property type="project" value="InterPro"/>
</dbReference>
<dbReference type="InterPro" id="IPR008995">
    <property type="entry name" value="Mo/tungstate-bd_C_term_dom"/>
</dbReference>
<name>A0A2M6UJ46_9BRAD</name>
<dbReference type="InterPro" id="IPR003439">
    <property type="entry name" value="ABC_transporter-like_ATP-bd"/>
</dbReference>
<dbReference type="Gene3D" id="3.40.50.300">
    <property type="entry name" value="P-loop containing nucleotide triphosphate hydrolases"/>
    <property type="match status" value="1"/>
</dbReference>
<dbReference type="Proteomes" id="UP000228930">
    <property type="component" value="Unassembled WGS sequence"/>
</dbReference>
<dbReference type="PROSITE" id="PS00211">
    <property type="entry name" value="ABC_TRANSPORTER_1"/>
    <property type="match status" value="1"/>
</dbReference>
<dbReference type="PROSITE" id="PS50893">
    <property type="entry name" value="ABC_TRANSPORTER_2"/>
    <property type="match status" value="1"/>
</dbReference>
<dbReference type="InterPro" id="IPR003593">
    <property type="entry name" value="AAA+_ATPase"/>
</dbReference>
<proteinExistence type="inferred from homology"/>
<dbReference type="Pfam" id="PF00005">
    <property type="entry name" value="ABC_tran"/>
    <property type="match status" value="1"/>
</dbReference>
<dbReference type="GO" id="GO:0005524">
    <property type="term" value="F:ATP binding"/>
    <property type="evidence" value="ECO:0007669"/>
    <property type="project" value="UniProtKB-KW"/>
</dbReference>
<dbReference type="InterPro" id="IPR027417">
    <property type="entry name" value="P-loop_NTPase"/>
</dbReference>
<dbReference type="GO" id="GO:0016887">
    <property type="term" value="F:ATP hydrolysis activity"/>
    <property type="evidence" value="ECO:0007669"/>
    <property type="project" value="InterPro"/>
</dbReference>
<dbReference type="CDD" id="cd03301">
    <property type="entry name" value="ABC_MalK_N"/>
    <property type="match status" value="1"/>
</dbReference>
<accession>A0A2M6UJ46</accession>
<dbReference type="InterPro" id="IPR047641">
    <property type="entry name" value="ABC_transpr_MalK/UgpC-like"/>
</dbReference>
<dbReference type="InterPro" id="IPR012340">
    <property type="entry name" value="NA-bd_OB-fold"/>
</dbReference>
<comment type="similarity">
    <text evidence="2">Belongs to the ABC transporter superfamily.</text>
</comment>
<gene>
    <name evidence="8" type="ORF">TSA1_30635</name>
</gene>
<dbReference type="SUPFAM" id="SSF52540">
    <property type="entry name" value="P-loop containing nucleoside triphosphate hydrolases"/>
    <property type="match status" value="1"/>
</dbReference>
<evidence type="ECO:0000313" key="9">
    <source>
        <dbReference type="Proteomes" id="UP000228930"/>
    </source>
</evidence>
<dbReference type="Gene3D" id="2.40.50.140">
    <property type="entry name" value="Nucleic acid-binding proteins"/>
    <property type="match status" value="1"/>
</dbReference>
<evidence type="ECO:0000256" key="6">
    <source>
        <dbReference type="ARBA" id="ARBA00024722"/>
    </source>
</evidence>
<dbReference type="GO" id="GO:0140359">
    <property type="term" value="F:ABC-type transporter activity"/>
    <property type="evidence" value="ECO:0007669"/>
    <property type="project" value="InterPro"/>
</dbReference>
<evidence type="ECO:0000256" key="2">
    <source>
        <dbReference type="ARBA" id="ARBA00005417"/>
    </source>
</evidence>
<dbReference type="AlphaFoldDB" id="A0A2M6UJ46"/>
<reference evidence="8 9" key="1">
    <citation type="submission" date="2015-06" db="EMBL/GenBank/DDBJ databases">
        <title>Comparative genome analysis of nirS-carrying Bradyrhizobium sp. strains.</title>
        <authorList>
            <person name="Ishii S."/>
            <person name="Jang J."/>
            <person name="Nishizawa T."/>
            <person name="Senoo K."/>
        </authorList>
    </citation>
    <scope>NUCLEOTIDE SEQUENCE [LARGE SCALE GENOMIC DNA]</scope>
    <source>
        <strain evidence="8 9">TSA1</strain>
    </source>
</reference>
<evidence type="ECO:0000313" key="8">
    <source>
        <dbReference type="EMBL" id="PIT04626.1"/>
    </source>
</evidence>
<keyword evidence="5" id="KW-0067">ATP-binding</keyword>
<evidence type="ECO:0000256" key="3">
    <source>
        <dbReference type="ARBA" id="ARBA00022448"/>
    </source>
</evidence>
<dbReference type="NCBIfam" id="NF008653">
    <property type="entry name" value="PRK11650.1"/>
    <property type="match status" value="1"/>
</dbReference>
<evidence type="ECO:0000256" key="1">
    <source>
        <dbReference type="ARBA" id="ARBA00004417"/>
    </source>
</evidence>
<dbReference type="InterPro" id="IPR017871">
    <property type="entry name" value="ABC_transporter-like_CS"/>
</dbReference>
<evidence type="ECO:0000256" key="4">
    <source>
        <dbReference type="ARBA" id="ARBA00022741"/>
    </source>
</evidence>
<feature type="domain" description="ABC transporter" evidence="7">
    <location>
        <begin position="4"/>
        <end position="234"/>
    </location>
</feature>
<organism evidence="8 9">
    <name type="scientific">Bradyrhizobium nitroreducens</name>
    <dbReference type="NCBI Taxonomy" id="709803"/>
    <lineage>
        <taxon>Bacteria</taxon>
        <taxon>Pseudomonadati</taxon>
        <taxon>Pseudomonadota</taxon>
        <taxon>Alphaproteobacteria</taxon>
        <taxon>Hyphomicrobiales</taxon>
        <taxon>Nitrobacteraceae</taxon>
        <taxon>Bradyrhizobium</taxon>
    </lineage>
</organism>
<comment type="function">
    <text evidence="6">Involved in beta-(1--&gt;2)glucan export. Transmembrane domains (TMD) form a pore in the inner membrane and the ATP-binding domain (NBD) is responsible for energy generation.</text>
</comment>
<dbReference type="Pfam" id="PF17912">
    <property type="entry name" value="OB_MalK"/>
    <property type="match status" value="1"/>
</dbReference>
<comment type="caution">
    <text evidence="8">The sequence shown here is derived from an EMBL/GenBank/DDBJ whole genome shotgun (WGS) entry which is preliminary data.</text>
</comment>
<protein>
    <submittedName>
        <fullName evidence="8">Sugar ABC transporter ATPase</fullName>
    </submittedName>
</protein>
<dbReference type="PANTHER" id="PTHR43875">
    <property type="entry name" value="MALTODEXTRIN IMPORT ATP-BINDING PROTEIN MSMX"/>
    <property type="match status" value="1"/>
</dbReference>
<keyword evidence="3" id="KW-0813">Transport</keyword>
<dbReference type="SMART" id="SM00382">
    <property type="entry name" value="AAA"/>
    <property type="match status" value="1"/>
</dbReference>
<keyword evidence="4" id="KW-0547">Nucleotide-binding</keyword>
<dbReference type="FunFam" id="3.40.50.300:FF:000042">
    <property type="entry name" value="Maltose/maltodextrin ABC transporter, ATP-binding protein"/>
    <property type="match status" value="1"/>
</dbReference>
<keyword evidence="9" id="KW-1185">Reference proteome</keyword>